<reference evidence="2" key="1">
    <citation type="submission" date="2022-06" db="EMBL/GenBank/DDBJ databases">
        <title>Complete Genome Sequence of Arcanobacterium pinnipediorum strain DSM 28752 isolated from a harbour seal.</title>
        <authorList>
            <person name="Borowiak M."/>
            <person name="Kreitlow A."/>
            <person name="Alssahen M."/>
            <person name="Malorny B."/>
            <person name="Laemmler C."/>
            <person name="Prenger-Berninghoff E."/>
            <person name="Siebert U."/>
            <person name="Ploetz M."/>
            <person name="Abdulmawjood A."/>
        </authorList>
    </citation>
    <scope>NUCLEOTIDE SEQUENCE</scope>
    <source>
        <strain evidence="2">DSM 28752</strain>
    </source>
</reference>
<evidence type="ECO:0000313" key="3">
    <source>
        <dbReference type="Proteomes" id="UP001056109"/>
    </source>
</evidence>
<sequence length="518" mass="58364">MIYGAVWIPQWDIAVAMHEKNCDLLAAVAVVRNQEVIAVNQPAQLLNVHVGMSRHRASAQSSVTVIAENMSLSNRLSDEICEIVQRHVLHCALVQPGLIVFPCSATVDCSTLAEQLIGDIAGVDFEAHIGFAPGVFAAVAASWQDSATQNIEDVVDHLPIERIIQPYFPREKYQRMREFVELAQLLGYRSLGDIRQIPRQNFIARFGKTGVEILQLLEGSDPCPPYFHAPESETIERVLDTPVSHLDHIAFLGQSLAFDMAEKLRYRNVMADDLLVRITLSDGVEKEQIWSMESIDIKGISQRIRWQLTAWLGQLRDVDTTPDNDGVGITQIVITAYNFRPSGLAQQTLWGDEGEEHRNVQRVIDRVRSLIGDSGVQIGRYLGGRYPRQAYGIQQWGTHTKVAKNCQWSGELPRPWPAVILEKPEEISCVCRCGAPCAVSKEAMIVCSGKCELVDGIAIYFRNRKYSVIKIAGPWLHTEGWWSAEQHYYRAWSQFVCDGIAFLSYRQDGKWWVEGIYE</sequence>
<dbReference type="PANTHER" id="PTHR35369:SF2">
    <property type="entry name" value="BLR3025 PROTEIN"/>
    <property type="match status" value="1"/>
</dbReference>
<proteinExistence type="predicted"/>
<dbReference type="RefSeq" id="WP_252672496.1">
    <property type="nucleotide sequence ID" value="NZ_CP099547.1"/>
</dbReference>
<dbReference type="InterPro" id="IPR050356">
    <property type="entry name" value="SulA_CellDiv_inhibitor"/>
</dbReference>
<accession>A0ABY5AFB2</accession>
<keyword evidence="3" id="KW-1185">Reference proteome</keyword>
<evidence type="ECO:0008006" key="4">
    <source>
        <dbReference type="Google" id="ProtNLM"/>
    </source>
</evidence>
<protein>
    <recommendedName>
        <fullName evidence="4">Protein ImuB</fullName>
    </recommendedName>
</protein>
<dbReference type="SUPFAM" id="SSF56672">
    <property type="entry name" value="DNA/RNA polymerases"/>
    <property type="match status" value="1"/>
</dbReference>
<evidence type="ECO:0000313" key="2">
    <source>
        <dbReference type="EMBL" id="USR78681.1"/>
    </source>
</evidence>
<dbReference type="PANTHER" id="PTHR35369">
    <property type="entry name" value="BLR3025 PROTEIN-RELATED"/>
    <property type="match status" value="1"/>
</dbReference>
<keyword evidence="1" id="KW-0227">DNA damage</keyword>
<dbReference type="EMBL" id="CP099547">
    <property type="protein sequence ID" value="USR78681.1"/>
    <property type="molecule type" value="Genomic_DNA"/>
</dbReference>
<gene>
    <name evidence="2" type="ORF">NG665_04620</name>
</gene>
<name>A0ABY5AFB2_9ACTO</name>
<organism evidence="2 3">
    <name type="scientific">Arcanobacterium pinnipediorum</name>
    <dbReference type="NCBI Taxonomy" id="1503041"/>
    <lineage>
        <taxon>Bacteria</taxon>
        <taxon>Bacillati</taxon>
        <taxon>Actinomycetota</taxon>
        <taxon>Actinomycetes</taxon>
        <taxon>Actinomycetales</taxon>
        <taxon>Actinomycetaceae</taxon>
        <taxon>Arcanobacterium</taxon>
    </lineage>
</organism>
<dbReference type="Proteomes" id="UP001056109">
    <property type="component" value="Chromosome"/>
</dbReference>
<evidence type="ECO:0000256" key="1">
    <source>
        <dbReference type="ARBA" id="ARBA00022763"/>
    </source>
</evidence>
<dbReference type="InterPro" id="IPR043502">
    <property type="entry name" value="DNA/RNA_pol_sf"/>
</dbReference>